<accession>A0AA38KCN3</accession>
<comment type="caution">
    <text evidence="3">The sequence shown here is derived from an EMBL/GenBank/DDBJ whole genome shotgun (WGS) entry which is preliminary data.</text>
</comment>
<gene>
    <name evidence="3" type="ORF">GGU10DRAFT_86259</name>
</gene>
<feature type="region of interest" description="Disordered" evidence="1">
    <location>
        <begin position="74"/>
        <end position="93"/>
    </location>
</feature>
<protein>
    <submittedName>
        <fullName evidence="3">Uncharacterized protein</fullName>
    </submittedName>
</protein>
<reference evidence="3" key="1">
    <citation type="submission" date="2022-08" db="EMBL/GenBank/DDBJ databases">
        <authorList>
            <consortium name="DOE Joint Genome Institute"/>
            <person name="Min B."/>
            <person name="Riley R."/>
            <person name="Sierra-Patev S."/>
            <person name="Naranjo-Ortiz M."/>
            <person name="Looney B."/>
            <person name="Konkel Z."/>
            <person name="Slot J.C."/>
            <person name="Sakamoto Y."/>
            <person name="Steenwyk J.L."/>
            <person name="Rokas A."/>
            <person name="Carro J."/>
            <person name="Camarero S."/>
            <person name="Ferreira P."/>
            <person name="Molpeceres G."/>
            <person name="Ruiz-Duenas F.J."/>
            <person name="Serrano A."/>
            <person name="Henrissat B."/>
            <person name="Drula E."/>
            <person name="Hughes K.W."/>
            <person name="Mata J.L."/>
            <person name="Ishikawa N.K."/>
            <person name="Vargas-Isla R."/>
            <person name="Ushijima S."/>
            <person name="Smith C.A."/>
            <person name="Ahrendt S."/>
            <person name="Andreopoulos W."/>
            <person name="He G."/>
            <person name="Labutti K."/>
            <person name="Lipzen A."/>
            <person name="Ng V."/>
            <person name="Sandor L."/>
            <person name="Barry K."/>
            <person name="Martinez A.T."/>
            <person name="Xiao Y."/>
            <person name="Gibbons J.G."/>
            <person name="Terashima K."/>
            <person name="Hibbett D.S."/>
            <person name="Grigoriev I.V."/>
        </authorList>
    </citation>
    <scope>NUCLEOTIDE SEQUENCE</scope>
    <source>
        <strain evidence="3">TFB10291</strain>
    </source>
</reference>
<dbReference type="Proteomes" id="UP001163798">
    <property type="component" value="Unassembled WGS sequence"/>
</dbReference>
<keyword evidence="2" id="KW-0732">Signal</keyword>
<sequence>MVLLSFIGILLFSTLLGVIAAPVDESSARTKISRHGSTTGGLKQNDKKQHEEGLSIRGPIKVELFRQYEVKQSDSQLHSQSQSDSPSGTLTPPVGEEGLLPVIHLDLPPVFEERWSLLFSAENGWCHAVYSVNGHKLGGPCPTNSQGRKNITSLPNFFVLDPIWVNRLMVPPSNPVRGVDVDYLNNIMKFTVKDCIGKVPEKWIESYEPMHEVITHGNGEWRGPTIDGKWQYHNPARGQWFTYDHAPQHVEERCSGCIGGGTSGHSAG</sequence>
<feature type="compositionally biased region" description="Low complexity" evidence="1">
    <location>
        <begin position="74"/>
        <end position="87"/>
    </location>
</feature>
<keyword evidence="4" id="KW-1185">Reference proteome</keyword>
<evidence type="ECO:0000256" key="2">
    <source>
        <dbReference type="SAM" id="SignalP"/>
    </source>
</evidence>
<organism evidence="3 4">
    <name type="scientific">Lentinula aff. detonsa</name>
    <dbReference type="NCBI Taxonomy" id="2804958"/>
    <lineage>
        <taxon>Eukaryota</taxon>
        <taxon>Fungi</taxon>
        <taxon>Dikarya</taxon>
        <taxon>Basidiomycota</taxon>
        <taxon>Agaricomycotina</taxon>
        <taxon>Agaricomycetes</taxon>
        <taxon>Agaricomycetidae</taxon>
        <taxon>Agaricales</taxon>
        <taxon>Marasmiineae</taxon>
        <taxon>Omphalotaceae</taxon>
        <taxon>Lentinula</taxon>
    </lineage>
</organism>
<feature type="chain" id="PRO_5041440065" evidence="2">
    <location>
        <begin position="21"/>
        <end position="268"/>
    </location>
</feature>
<evidence type="ECO:0000256" key="1">
    <source>
        <dbReference type="SAM" id="MobiDB-lite"/>
    </source>
</evidence>
<name>A0AA38KCN3_9AGAR</name>
<feature type="compositionally biased region" description="Basic and acidic residues" evidence="1">
    <location>
        <begin position="44"/>
        <end position="53"/>
    </location>
</feature>
<feature type="region of interest" description="Disordered" evidence="1">
    <location>
        <begin position="29"/>
        <end position="53"/>
    </location>
</feature>
<evidence type="ECO:0000313" key="4">
    <source>
        <dbReference type="Proteomes" id="UP001163798"/>
    </source>
</evidence>
<feature type="signal peptide" evidence="2">
    <location>
        <begin position="1"/>
        <end position="20"/>
    </location>
</feature>
<dbReference type="EMBL" id="MU793494">
    <property type="protein sequence ID" value="KAJ3782173.1"/>
    <property type="molecule type" value="Genomic_DNA"/>
</dbReference>
<proteinExistence type="predicted"/>
<dbReference type="AlphaFoldDB" id="A0AA38KCN3"/>
<evidence type="ECO:0000313" key="3">
    <source>
        <dbReference type="EMBL" id="KAJ3782173.1"/>
    </source>
</evidence>